<name>A0ABQ1NNE0_9MICC</name>
<comment type="caution">
    <text evidence="2">The sequence shown here is derived from an EMBL/GenBank/DDBJ whole genome shotgun (WGS) entry which is preliminary data.</text>
</comment>
<keyword evidence="3" id="KW-1185">Reference proteome</keyword>
<protein>
    <submittedName>
        <fullName evidence="2">Uncharacterized protein</fullName>
    </submittedName>
</protein>
<gene>
    <name evidence="2" type="ORF">GCM10011512_05220</name>
</gene>
<feature type="compositionally biased region" description="Basic and acidic residues" evidence="1">
    <location>
        <begin position="9"/>
        <end position="33"/>
    </location>
</feature>
<evidence type="ECO:0000313" key="2">
    <source>
        <dbReference type="EMBL" id="GGC81486.1"/>
    </source>
</evidence>
<evidence type="ECO:0000313" key="3">
    <source>
        <dbReference type="Proteomes" id="UP000597761"/>
    </source>
</evidence>
<accession>A0ABQ1NNE0</accession>
<organism evidence="2 3">
    <name type="scientific">Tersicoccus solisilvae</name>
    <dbReference type="NCBI Taxonomy" id="1882339"/>
    <lineage>
        <taxon>Bacteria</taxon>
        <taxon>Bacillati</taxon>
        <taxon>Actinomycetota</taxon>
        <taxon>Actinomycetes</taxon>
        <taxon>Micrococcales</taxon>
        <taxon>Micrococcaceae</taxon>
        <taxon>Tersicoccus</taxon>
    </lineage>
</organism>
<evidence type="ECO:0000256" key="1">
    <source>
        <dbReference type="SAM" id="MobiDB-lite"/>
    </source>
</evidence>
<sequence length="61" mass="6978">MDTGSQNGAEDRLVDMRHQDAESYSESKHDKSRLQGRISAHQRPDPDLGVSEAFQQRQPQR</sequence>
<feature type="region of interest" description="Disordered" evidence="1">
    <location>
        <begin position="1"/>
        <end position="61"/>
    </location>
</feature>
<reference evidence="3" key="1">
    <citation type="journal article" date="2019" name="Int. J. Syst. Evol. Microbiol.">
        <title>The Global Catalogue of Microorganisms (GCM) 10K type strain sequencing project: providing services to taxonomists for standard genome sequencing and annotation.</title>
        <authorList>
            <consortium name="The Broad Institute Genomics Platform"/>
            <consortium name="The Broad Institute Genome Sequencing Center for Infectious Disease"/>
            <person name="Wu L."/>
            <person name="Ma J."/>
        </authorList>
    </citation>
    <scope>NUCLEOTIDE SEQUENCE [LARGE SCALE GENOMIC DNA]</scope>
    <source>
        <strain evidence="3">CGMCC 1.15480</strain>
    </source>
</reference>
<dbReference type="EMBL" id="BMJI01000001">
    <property type="protein sequence ID" value="GGC81486.1"/>
    <property type="molecule type" value="Genomic_DNA"/>
</dbReference>
<proteinExistence type="predicted"/>
<dbReference type="Proteomes" id="UP000597761">
    <property type="component" value="Unassembled WGS sequence"/>
</dbReference>